<dbReference type="Gene3D" id="3.50.30.80">
    <property type="entry name" value="IlvD/EDD C-terminal domain-like"/>
    <property type="match status" value="1"/>
</dbReference>
<dbReference type="InterPro" id="IPR052352">
    <property type="entry name" value="Sugar_Degrad_Dehydratases"/>
</dbReference>
<evidence type="ECO:0000256" key="1">
    <source>
        <dbReference type="ARBA" id="ARBA00006486"/>
    </source>
</evidence>
<keyword evidence="4" id="KW-0411">Iron-sulfur</keyword>
<dbReference type="InterPro" id="IPR000581">
    <property type="entry name" value="ILV_EDD_N"/>
</dbReference>
<dbReference type="InterPro" id="IPR020558">
    <property type="entry name" value="DiOHA_6PGluconate_deHydtase_CS"/>
</dbReference>
<feature type="domain" description="Dihydroxy-acid/6-phosphogluconate dehydratase N-terminal" evidence="6">
    <location>
        <begin position="47"/>
        <end position="360"/>
    </location>
</feature>
<dbReference type="InterPro" id="IPR056740">
    <property type="entry name" value="ILV_EDD_C"/>
</dbReference>
<evidence type="ECO:0000259" key="6">
    <source>
        <dbReference type="Pfam" id="PF00920"/>
    </source>
</evidence>
<dbReference type="PANTHER" id="PTHR43183:SF1">
    <property type="entry name" value="HYPOTHETICAL DIHYDROXY-ACID DEHYDRATASE (EUROFUNG)-RELATED"/>
    <property type="match status" value="1"/>
</dbReference>
<reference evidence="8 9" key="1">
    <citation type="journal article" date="2021" name="Int. J. Syst. Evol. Microbiol.">
        <title>Steroidobacter gossypii sp. nov., isolated from soil of cotton cropping field.</title>
        <authorList>
            <person name="Huang R."/>
            <person name="Yang S."/>
            <person name="Zhen C."/>
            <person name="Liu W."/>
        </authorList>
    </citation>
    <scope>NUCLEOTIDE SEQUENCE [LARGE SCALE GENOMIC DNA]</scope>
    <source>
        <strain evidence="8 9">S1-65</strain>
    </source>
</reference>
<keyword evidence="3" id="KW-0408">Iron</keyword>
<evidence type="ECO:0000313" key="8">
    <source>
        <dbReference type="EMBL" id="MBM0106063.1"/>
    </source>
</evidence>
<evidence type="ECO:0000256" key="2">
    <source>
        <dbReference type="ARBA" id="ARBA00022723"/>
    </source>
</evidence>
<dbReference type="PANTHER" id="PTHR43183">
    <property type="entry name" value="HYPOTHETICAL DIHYDROXYACID DEHYDRATASE (EUROFUNG)-RELATED"/>
    <property type="match status" value="1"/>
</dbReference>
<dbReference type="PROSITE" id="PS00886">
    <property type="entry name" value="ILVD_EDD_1"/>
    <property type="match status" value="1"/>
</dbReference>
<dbReference type="RefSeq" id="WP_203168133.1">
    <property type="nucleotide sequence ID" value="NZ_JAEVLS010000003.1"/>
</dbReference>
<evidence type="ECO:0000256" key="5">
    <source>
        <dbReference type="ARBA" id="ARBA00023239"/>
    </source>
</evidence>
<keyword evidence="5" id="KW-0456">Lyase</keyword>
<dbReference type="Pfam" id="PF24877">
    <property type="entry name" value="ILV_EDD_C"/>
    <property type="match status" value="1"/>
</dbReference>
<evidence type="ECO:0000256" key="4">
    <source>
        <dbReference type="ARBA" id="ARBA00023014"/>
    </source>
</evidence>
<keyword evidence="9" id="KW-1185">Reference proteome</keyword>
<dbReference type="InterPro" id="IPR042096">
    <property type="entry name" value="Dihydro-acid_dehy_C"/>
</dbReference>
<evidence type="ECO:0000256" key="3">
    <source>
        <dbReference type="ARBA" id="ARBA00023004"/>
    </source>
</evidence>
<evidence type="ECO:0000313" key="9">
    <source>
        <dbReference type="Proteomes" id="UP000661077"/>
    </source>
</evidence>
<dbReference type="SUPFAM" id="SSF52016">
    <property type="entry name" value="LeuD/IlvD-like"/>
    <property type="match status" value="1"/>
</dbReference>
<dbReference type="InterPro" id="IPR037237">
    <property type="entry name" value="IlvD/EDD_N"/>
</dbReference>
<feature type="domain" description="Dihydroxy-acid/6-phosphogluconate dehydratase C-terminal" evidence="7">
    <location>
        <begin position="370"/>
        <end position="577"/>
    </location>
</feature>
<gene>
    <name evidence="8" type="ORF">JM946_15120</name>
</gene>
<dbReference type="EMBL" id="JAEVLS010000003">
    <property type="protein sequence ID" value="MBM0106063.1"/>
    <property type="molecule type" value="Genomic_DNA"/>
</dbReference>
<dbReference type="Pfam" id="PF00920">
    <property type="entry name" value="ILVD_EDD_N"/>
    <property type="match status" value="1"/>
</dbReference>
<comment type="caution">
    <text evidence="8">The sequence shown here is derived from an EMBL/GenBank/DDBJ whole genome shotgun (WGS) entry which is preliminary data.</text>
</comment>
<accession>A0ABS1WYL4</accession>
<proteinExistence type="inferred from homology"/>
<sequence length="599" mass="64642">MTDRGEARRKLRSRQWFDNPANPDMTALYIEKYLNYGLSMEELQSDRPIIGIAQTGSDLAPCNRQHLILAERVKAGIREAGGIPLEFPIHPIQETGKRPTAGLDRNLAYLSLVEILFGYPLDGVVLTIGCDKTTPACLMAAATVNLPAIALSVGPMLNGFHEGKRVGSGTIVWKARSMLAAGEIDYHGFVRLVASAAPSTGFCNTMGTATTMNSLTEALGMSLPGSAAIPAPYRDRQECAYRTGLTIVDLVNKDCKPSDILTRDAFLNAIRVNSAIGGSTNAPIHLNAIARHVGVELTLDDWERHGHDVPLLVNLQPAGEYLGEDFYRAGGVPAVVNTLMREGLIAENAMTVNGKTIGENCANARNLDEDVIRPYSQPLKPKAGLTVLRGNLFDSAIMKTSVISPEFRQRYLSDPNDPDAFEGKVVVFDGPEDYHSRIDDPALGINERSILVIRGTGPIGYPGGAEVVNMRPPAALIRSGVDALPCIGDGRQSGTSGSPSILNASPEAAVGGGLSLLRTGDRVRIDLRRREVRVLIDDKTLAERRKEAEAAGPSYPASQTPWQEIHRALTGQFDTGAVLELAVKYQRLAQTVDNLRDSH</sequence>
<dbReference type="NCBIfam" id="NF004784">
    <property type="entry name" value="PRK06131.1"/>
    <property type="match status" value="1"/>
</dbReference>
<dbReference type="NCBIfam" id="NF009560">
    <property type="entry name" value="PRK13017.1"/>
    <property type="match status" value="1"/>
</dbReference>
<comment type="similarity">
    <text evidence="1">Belongs to the IlvD/Edd family.</text>
</comment>
<keyword evidence="2" id="KW-0479">Metal-binding</keyword>
<protein>
    <submittedName>
        <fullName evidence="8">Dihydroxy-acid dehydratase family protein</fullName>
    </submittedName>
</protein>
<name>A0ABS1WYL4_9GAMM</name>
<evidence type="ECO:0000259" key="7">
    <source>
        <dbReference type="Pfam" id="PF24877"/>
    </source>
</evidence>
<organism evidence="8 9">
    <name type="scientific">Steroidobacter gossypii</name>
    <dbReference type="NCBI Taxonomy" id="2805490"/>
    <lineage>
        <taxon>Bacteria</taxon>
        <taxon>Pseudomonadati</taxon>
        <taxon>Pseudomonadota</taxon>
        <taxon>Gammaproteobacteria</taxon>
        <taxon>Steroidobacterales</taxon>
        <taxon>Steroidobacteraceae</taxon>
        <taxon>Steroidobacter</taxon>
    </lineage>
</organism>
<dbReference type="Proteomes" id="UP000661077">
    <property type="component" value="Unassembled WGS sequence"/>
</dbReference>
<dbReference type="SUPFAM" id="SSF143975">
    <property type="entry name" value="IlvD/EDD N-terminal domain-like"/>
    <property type="match status" value="1"/>
</dbReference>